<evidence type="ECO:0000256" key="4">
    <source>
        <dbReference type="ARBA" id="ARBA00022695"/>
    </source>
</evidence>
<evidence type="ECO:0000256" key="2">
    <source>
        <dbReference type="ARBA" id="ARBA00017703"/>
    </source>
</evidence>
<dbReference type="PANTHER" id="PTHR34388:SF1">
    <property type="entry name" value="DNA POLYMERASE III SUBUNIT DELTA"/>
    <property type="match status" value="1"/>
</dbReference>
<evidence type="ECO:0000313" key="12">
    <source>
        <dbReference type="EMBL" id="HEC07024.1"/>
    </source>
</evidence>
<keyword evidence="5" id="KW-0235">DNA replication</keyword>
<dbReference type="Gene3D" id="1.10.8.60">
    <property type="match status" value="1"/>
</dbReference>
<accession>A0A831WDE5</accession>
<dbReference type="InterPro" id="IPR027417">
    <property type="entry name" value="P-loop_NTPase"/>
</dbReference>
<feature type="domain" description="DNA polymerase III subunit delta C-terminal" evidence="11">
    <location>
        <begin position="212"/>
        <end position="326"/>
    </location>
</feature>
<keyword evidence="6" id="KW-0239">DNA-directed DNA polymerase</keyword>
<dbReference type="EC" id="2.7.7.7" evidence="1 9"/>
<evidence type="ECO:0000256" key="3">
    <source>
        <dbReference type="ARBA" id="ARBA00022679"/>
    </source>
</evidence>
<gene>
    <name evidence="12" type="ORF">ENJ12_09240</name>
</gene>
<dbReference type="InterPro" id="IPR032780">
    <property type="entry name" value="DNA_pol3_delt_C"/>
</dbReference>
<dbReference type="CDD" id="cd18138">
    <property type="entry name" value="HLD_clamp_pol_III_delta"/>
    <property type="match status" value="1"/>
</dbReference>
<dbReference type="Pfam" id="PF06144">
    <property type="entry name" value="DNA_pol3_delta"/>
    <property type="match status" value="1"/>
</dbReference>
<evidence type="ECO:0000256" key="9">
    <source>
        <dbReference type="NCBIfam" id="TIGR01128"/>
    </source>
</evidence>
<name>A0A831WDE5_9GAMM</name>
<dbReference type="GO" id="GO:0003677">
    <property type="term" value="F:DNA binding"/>
    <property type="evidence" value="ECO:0007669"/>
    <property type="project" value="InterPro"/>
</dbReference>
<reference evidence="12" key="1">
    <citation type="journal article" date="2020" name="mSystems">
        <title>Genome- and Community-Level Interaction Insights into Carbon Utilization and Element Cycling Functions of Hydrothermarchaeota in Hydrothermal Sediment.</title>
        <authorList>
            <person name="Zhou Z."/>
            <person name="Liu Y."/>
            <person name="Xu W."/>
            <person name="Pan J."/>
            <person name="Luo Z.H."/>
            <person name="Li M."/>
        </authorList>
    </citation>
    <scope>NUCLEOTIDE SEQUENCE [LARGE SCALE GENOMIC DNA]</scope>
    <source>
        <strain evidence="12">HyVt-458</strain>
    </source>
</reference>
<keyword evidence="4" id="KW-0548">Nucleotidyltransferase</keyword>
<evidence type="ECO:0000256" key="7">
    <source>
        <dbReference type="ARBA" id="ARBA00034754"/>
    </source>
</evidence>
<organism evidence="12">
    <name type="scientific">Thiolapillus brandeum</name>
    <dbReference type="NCBI Taxonomy" id="1076588"/>
    <lineage>
        <taxon>Bacteria</taxon>
        <taxon>Pseudomonadati</taxon>
        <taxon>Pseudomonadota</taxon>
        <taxon>Gammaproteobacteria</taxon>
        <taxon>Chromatiales</taxon>
        <taxon>Sedimenticolaceae</taxon>
        <taxon>Thiolapillus</taxon>
    </lineage>
</organism>
<dbReference type="SUPFAM" id="SSF52540">
    <property type="entry name" value="P-loop containing nucleoside triphosphate hydrolases"/>
    <property type="match status" value="1"/>
</dbReference>
<dbReference type="GO" id="GO:0006261">
    <property type="term" value="P:DNA-templated DNA replication"/>
    <property type="evidence" value="ECO:0007669"/>
    <property type="project" value="TreeGrafter"/>
</dbReference>
<dbReference type="AlphaFoldDB" id="A0A831WDE5"/>
<dbReference type="GO" id="GO:0009360">
    <property type="term" value="C:DNA polymerase III complex"/>
    <property type="evidence" value="ECO:0007669"/>
    <property type="project" value="UniProtKB-UniRule"/>
</dbReference>
<dbReference type="Gene3D" id="1.20.272.10">
    <property type="match status" value="1"/>
</dbReference>
<sequence>MRLRQEQLDAHLAGNLAPVYVVTGDEPLQLGETADAIRAAARQAGYLSREIFEADARFDWNRLGEEASALSLFAEQKIIDLRLPTGKPGTVGSKALVTYCENLPADTLLLLTLPKLPLTSKWMKALDKVGVIIQVWPVDERQLPRWVQQRMRMAGLQAESGVAEMLAEQTEGNLLAARQEIEKLALLFGNERITQAQAAAAISDSSRFDVYSLVDAALAGKTRRSIRIITGLKAEGIPLPVVLWALAREVRTLNAMAQDIAAGASVQQALGRARVWKNRIPLVSAGLKRLDARQWAHLLQQCQLADATIKGAAPGDPWLLLEQIALGIAGISAPGQKLINY</sequence>
<evidence type="ECO:0000259" key="10">
    <source>
        <dbReference type="Pfam" id="PF06144"/>
    </source>
</evidence>
<proteinExistence type="inferred from homology"/>
<dbReference type="GO" id="GO:0003887">
    <property type="term" value="F:DNA-directed DNA polymerase activity"/>
    <property type="evidence" value="ECO:0007669"/>
    <property type="project" value="UniProtKB-UniRule"/>
</dbReference>
<evidence type="ECO:0000256" key="6">
    <source>
        <dbReference type="ARBA" id="ARBA00022932"/>
    </source>
</evidence>
<dbReference type="Proteomes" id="UP000886339">
    <property type="component" value="Unassembled WGS sequence"/>
</dbReference>
<dbReference type="EMBL" id="DRLF01000322">
    <property type="protein sequence ID" value="HEC07024.1"/>
    <property type="molecule type" value="Genomic_DNA"/>
</dbReference>
<dbReference type="InterPro" id="IPR010372">
    <property type="entry name" value="DNA_pol3_delta_N"/>
</dbReference>
<evidence type="ECO:0000259" key="11">
    <source>
        <dbReference type="Pfam" id="PF14840"/>
    </source>
</evidence>
<dbReference type="Pfam" id="PF14840">
    <property type="entry name" value="DNA_pol3_delt_C"/>
    <property type="match status" value="1"/>
</dbReference>
<evidence type="ECO:0000256" key="5">
    <source>
        <dbReference type="ARBA" id="ARBA00022705"/>
    </source>
</evidence>
<evidence type="ECO:0000256" key="8">
    <source>
        <dbReference type="ARBA" id="ARBA00049244"/>
    </source>
</evidence>
<dbReference type="Gene3D" id="3.40.50.300">
    <property type="entry name" value="P-loop containing nucleotide triphosphate hydrolases"/>
    <property type="match status" value="1"/>
</dbReference>
<dbReference type="InterPro" id="IPR005790">
    <property type="entry name" value="DNA_polIII_delta"/>
</dbReference>
<feature type="domain" description="DNA polymerase III delta N-terminal" evidence="10">
    <location>
        <begin position="20"/>
        <end position="133"/>
    </location>
</feature>
<protein>
    <recommendedName>
        <fullName evidence="2 9">DNA polymerase III subunit delta</fullName>
        <ecNumber evidence="1 9">2.7.7.7</ecNumber>
    </recommendedName>
</protein>
<evidence type="ECO:0000256" key="1">
    <source>
        <dbReference type="ARBA" id="ARBA00012417"/>
    </source>
</evidence>
<dbReference type="NCBIfam" id="TIGR01128">
    <property type="entry name" value="holA"/>
    <property type="match status" value="1"/>
</dbReference>
<comment type="caution">
    <text evidence="12">The sequence shown here is derived from an EMBL/GenBank/DDBJ whole genome shotgun (WGS) entry which is preliminary data.</text>
</comment>
<comment type="similarity">
    <text evidence="7">Belongs to the DNA polymerase HolA subunit family.</text>
</comment>
<dbReference type="InterPro" id="IPR008921">
    <property type="entry name" value="DNA_pol3_clamp-load_cplx_C"/>
</dbReference>
<keyword evidence="3" id="KW-0808">Transferase</keyword>
<dbReference type="PANTHER" id="PTHR34388">
    <property type="entry name" value="DNA POLYMERASE III SUBUNIT DELTA"/>
    <property type="match status" value="1"/>
</dbReference>
<comment type="catalytic activity">
    <reaction evidence="8">
        <text>DNA(n) + a 2'-deoxyribonucleoside 5'-triphosphate = DNA(n+1) + diphosphate</text>
        <dbReference type="Rhea" id="RHEA:22508"/>
        <dbReference type="Rhea" id="RHEA-COMP:17339"/>
        <dbReference type="Rhea" id="RHEA-COMP:17340"/>
        <dbReference type="ChEBI" id="CHEBI:33019"/>
        <dbReference type="ChEBI" id="CHEBI:61560"/>
        <dbReference type="ChEBI" id="CHEBI:173112"/>
        <dbReference type="EC" id="2.7.7.7"/>
    </reaction>
</comment>
<dbReference type="SUPFAM" id="SSF48019">
    <property type="entry name" value="post-AAA+ oligomerization domain-like"/>
    <property type="match status" value="1"/>
</dbReference>